<dbReference type="PaxDb" id="3708-A0A078K1M2"/>
<dbReference type="STRING" id="3708.A0A078K1M2"/>
<name>A0A078K1M2_BRANA</name>
<organism evidence="2">
    <name type="scientific">Brassica napus</name>
    <name type="common">Rape</name>
    <dbReference type="NCBI Taxonomy" id="3708"/>
    <lineage>
        <taxon>Eukaryota</taxon>
        <taxon>Viridiplantae</taxon>
        <taxon>Streptophyta</taxon>
        <taxon>Embryophyta</taxon>
        <taxon>Tracheophyta</taxon>
        <taxon>Spermatophyta</taxon>
        <taxon>Magnoliopsida</taxon>
        <taxon>eudicotyledons</taxon>
        <taxon>Gunneridae</taxon>
        <taxon>Pentapetalae</taxon>
        <taxon>rosids</taxon>
        <taxon>malvids</taxon>
        <taxon>Brassicales</taxon>
        <taxon>Brassicaceae</taxon>
        <taxon>Brassiceae</taxon>
        <taxon>Brassica</taxon>
    </lineage>
</organism>
<accession>A0A078K1M2</accession>
<reference evidence="2" key="2">
    <citation type="submission" date="2014-06" db="EMBL/GenBank/DDBJ databases">
        <authorList>
            <person name="Genoscope - CEA"/>
        </authorList>
    </citation>
    <scope>NUCLEOTIDE SEQUENCE</scope>
</reference>
<feature type="compositionally biased region" description="Polar residues" evidence="1">
    <location>
        <begin position="84"/>
        <end position="95"/>
    </location>
</feature>
<reference evidence="2" key="1">
    <citation type="journal article" date="2014" name="Science">
        <title>Plant genetics. Early allopolyploid evolution in the post-Neolithic Brassica napus oilseed genome.</title>
        <authorList>
            <person name="Chalhoub B."/>
            <person name="Denoeud F."/>
            <person name="Liu S."/>
            <person name="Parkin I.A."/>
            <person name="Tang H."/>
            <person name="Wang X."/>
            <person name="Chiquet J."/>
            <person name="Belcram H."/>
            <person name="Tong C."/>
            <person name="Samans B."/>
            <person name="Correa M."/>
            <person name="Da Silva C."/>
            <person name="Just J."/>
            <person name="Falentin C."/>
            <person name="Koh C.S."/>
            <person name="Le Clainche I."/>
            <person name="Bernard M."/>
            <person name="Bento P."/>
            <person name="Noel B."/>
            <person name="Labadie K."/>
            <person name="Alberti A."/>
            <person name="Charles M."/>
            <person name="Arnaud D."/>
            <person name="Guo H."/>
            <person name="Daviaud C."/>
            <person name="Alamery S."/>
            <person name="Jabbari K."/>
            <person name="Zhao M."/>
            <person name="Edger P.P."/>
            <person name="Chelaifa H."/>
            <person name="Tack D."/>
            <person name="Lassalle G."/>
            <person name="Mestiri I."/>
            <person name="Schnel N."/>
            <person name="Le Paslier M.C."/>
            <person name="Fan G."/>
            <person name="Renault V."/>
            <person name="Bayer P.E."/>
            <person name="Golicz A.A."/>
            <person name="Manoli S."/>
            <person name="Lee T.H."/>
            <person name="Thi V.H."/>
            <person name="Chalabi S."/>
            <person name="Hu Q."/>
            <person name="Fan C."/>
            <person name="Tollenaere R."/>
            <person name="Lu Y."/>
            <person name="Battail C."/>
            <person name="Shen J."/>
            <person name="Sidebottom C.H."/>
            <person name="Wang X."/>
            <person name="Canaguier A."/>
            <person name="Chauveau A."/>
            <person name="Berard A."/>
            <person name="Deniot G."/>
            <person name="Guan M."/>
            <person name="Liu Z."/>
            <person name="Sun F."/>
            <person name="Lim Y.P."/>
            <person name="Lyons E."/>
            <person name="Town C.D."/>
            <person name="Bancroft I."/>
            <person name="Wang X."/>
            <person name="Meng J."/>
            <person name="Ma J."/>
            <person name="Pires J.C."/>
            <person name="King G.J."/>
            <person name="Brunel D."/>
            <person name="Delourme R."/>
            <person name="Renard M."/>
            <person name="Aury J.M."/>
            <person name="Adams K.L."/>
            <person name="Batley J."/>
            <person name="Snowdon R.J."/>
            <person name="Tost J."/>
            <person name="Edwards D."/>
            <person name="Zhou Y."/>
            <person name="Hua W."/>
            <person name="Sharpe A.G."/>
            <person name="Paterson A.H."/>
            <person name="Guan C."/>
            <person name="Wincker P."/>
        </authorList>
    </citation>
    <scope>NUCLEOTIDE SEQUENCE [LARGE SCALE GENOMIC DNA]</scope>
</reference>
<evidence type="ECO:0000256" key="1">
    <source>
        <dbReference type="SAM" id="MobiDB-lite"/>
    </source>
</evidence>
<feature type="region of interest" description="Disordered" evidence="1">
    <location>
        <begin position="84"/>
        <end position="104"/>
    </location>
</feature>
<proteinExistence type="predicted"/>
<protein>
    <submittedName>
        <fullName evidence="2">BnaUnng04510D protein</fullName>
    </submittedName>
</protein>
<sequence>MPPFICLPPSLLFREAFYDYKGRSKKSRNEAASLIAPEGEGFLKKFDSWRGGFKFLGRAVNTYIIASHQLEAGKMVMNCDWSKPSTSSFSQSAQNDHPKPLFTV</sequence>
<gene>
    <name evidence="2" type="primary">BnaUnng04510D</name>
    <name evidence="2" type="ORF">GSBRNA2T00017906001</name>
</gene>
<evidence type="ECO:0000313" key="2">
    <source>
        <dbReference type="EMBL" id="CDY71656.1"/>
    </source>
</evidence>
<dbReference type="AlphaFoldDB" id="A0A078K1M2"/>
<dbReference type="Gramene" id="CDY71656">
    <property type="protein sequence ID" value="CDY71656"/>
    <property type="gene ID" value="GSBRNA2T00017906001"/>
</dbReference>
<dbReference type="EMBL" id="LK046798">
    <property type="protein sequence ID" value="CDY71656.1"/>
    <property type="molecule type" value="Genomic_DNA"/>
</dbReference>